<organism evidence="3">
    <name type="scientific">Archaeoglobus fulgidus</name>
    <dbReference type="NCBI Taxonomy" id="2234"/>
    <lineage>
        <taxon>Archaea</taxon>
        <taxon>Methanobacteriati</taxon>
        <taxon>Methanobacteriota</taxon>
        <taxon>Archaeoglobi</taxon>
        <taxon>Archaeoglobales</taxon>
        <taxon>Archaeoglobaceae</taxon>
        <taxon>Archaeoglobus</taxon>
    </lineage>
</organism>
<accession>A0A7J2TJE1</accession>
<dbReference type="AlphaFoldDB" id="A0A7J2TJE1"/>
<evidence type="ECO:0000256" key="1">
    <source>
        <dbReference type="SAM" id="Coils"/>
    </source>
</evidence>
<sequence>MIEELLILIDKNKSQIGKMDEDLYEKVRKRIEELEERRKEDERFEDEIRTLKRLQKKLFELRTGKIIDAAWAKVCGQEISFSEENLTELERIFFRKLVELIDSFRREVFEEKREKMERVLVRIKKDVEILGIDGKRYKLRREDVATLPMENADVLIKGGFAERIEVKER</sequence>
<evidence type="ECO:0000313" key="3">
    <source>
        <dbReference type="EMBL" id="HEH35488.1"/>
    </source>
</evidence>
<proteinExistence type="predicted"/>
<dbReference type="EMBL" id="DSLA01000078">
    <property type="protein sequence ID" value="HEH35488.1"/>
    <property type="molecule type" value="Genomic_DNA"/>
</dbReference>
<feature type="coiled-coil region" evidence="1">
    <location>
        <begin position="17"/>
        <end position="57"/>
    </location>
</feature>
<gene>
    <name evidence="3" type="ORF">ENP88_04945</name>
</gene>
<protein>
    <recommendedName>
        <fullName evidence="2">GINS subunit domain-containing protein</fullName>
    </recommendedName>
</protein>
<dbReference type="Gene3D" id="3.40.5.50">
    <property type="match status" value="1"/>
</dbReference>
<evidence type="ECO:0000259" key="2">
    <source>
        <dbReference type="Pfam" id="PF05916"/>
    </source>
</evidence>
<feature type="domain" description="GINS subunit" evidence="2">
    <location>
        <begin position="18"/>
        <end position="108"/>
    </location>
</feature>
<dbReference type="InterPro" id="IPR021151">
    <property type="entry name" value="GINS_A"/>
</dbReference>
<comment type="caution">
    <text evidence="3">The sequence shown here is derived from an EMBL/GenBank/DDBJ whole genome shotgun (WGS) entry which is preliminary data.</text>
</comment>
<dbReference type="CDD" id="cd11714">
    <property type="entry name" value="GINS_A_archaea"/>
    <property type="match status" value="1"/>
</dbReference>
<name>A0A7J2TJE1_ARCFL</name>
<dbReference type="Pfam" id="PF05916">
    <property type="entry name" value="Sld5"/>
    <property type="match status" value="1"/>
</dbReference>
<keyword evidence="1" id="KW-0175">Coiled coil</keyword>
<reference evidence="3" key="1">
    <citation type="journal article" date="2020" name="mSystems">
        <title>Genome- and Community-Level Interaction Insights into Carbon Utilization and Element Cycling Functions of Hydrothermarchaeota in Hydrothermal Sediment.</title>
        <authorList>
            <person name="Zhou Z."/>
            <person name="Liu Y."/>
            <person name="Xu W."/>
            <person name="Pan J."/>
            <person name="Luo Z.H."/>
            <person name="Li M."/>
        </authorList>
    </citation>
    <scope>NUCLEOTIDE SEQUENCE [LARGE SCALE GENOMIC DNA]</scope>
    <source>
        <strain evidence="3">SpSt-26</strain>
    </source>
</reference>